<dbReference type="GeneID" id="87879107"/>
<sequence>MRRSQQHLFSSVPGLLSFCSVEVCYPSGATHEMDFDTGSRSLGCRNCFYITGLSSREHHRFLFPSHHQLHSLLSGLRCLQFWQLFRSSHSFNLTTTTTTLLLDFFPNRSAGLRFFHISAFLYPLNYQCYHPSNQKSLIMYSKLALAALLLATAEARFGQEQSVASIISSLSNFGNPGVAPTLAGATPGVLLAGANACDKLTLADRIVSELGNDKAVIDAAKKLVAAEKNFNPFAVSIPSICSDPALPATQELRGIVPLVDPAVTGADVENANSAKSLTTPFANDGLSVADIVKANGFSNFTAQSSSGSTTAPAAGNNNNNNNDNNNNNNNNDNNNDNNNGNTDAVTSAVTSATPAATSVASKVRCSKASTLTTIVQPAATSEAADAGNGNDNNDNNSDNNGNNNDNNGNNNDDNSNNGNDNANTGNDNNSNGVQKSTLAGADFGLCVPTMSFVGGRGNRKATEFTFLPKDPLVAKGQQEALNPNIITNRICDQLTNVCQANQAAKTACLDAKAQIQALGTKDASTAQKWNELLGFAGTDVSQ</sequence>
<feature type="region of interest" description="Disordered" evidence="1">
    <location>
        <begin position="379"/>
        <end position="434"/>
    </location>
</feature>
<organism evidence="2 3">
    <name type="scientific">Neurospora hispaniola</name>
    <dbReference type="NCBI Taxonomy" id="588809"/>
    <lineage>
        <taxon>Eukaryota</taxon>
        <taxon>Fungi</taxon>
        <taxon>Dikarya</taxon>
        <taxon>Ascomycota</taxon>
        <taxon>Pezizomycotina</taxon>
        <taxon>Sordariomycetes</taxon>
        <taxon>Sordariomycetidae</taxon>
        <taxon>Sordariales</taxon>
        <taxon>Sordariaceae</taxon>
        <taxon>Neurospora</taxon>
    </lineage>
</organism>
<dbReference type="PANTHER" id="PTHR20916">
    <property type="entry name" value="CYSTEINE AND GLYCINE-RICH PROTEIN 2 BINDING PROTEIN"/>
    <property type="match status" value="1"/>
</dbReference>
<keyword evidence="3" id="KW-1185">Reference proteome</keyword>
<feature type="region of interest" description="Disordered" evidence="1">
    <location>
        <begin position="303"/>
        <end position="345"/>
    </location>
</feature>
<name>A0AAJ0HXR7_9PEZI</name>
<protein>
    <recommendedName>
        <fullName evidence="4">Circumsporozoite protein</fullName>
    </recommendedName>
</protein>
<dbReference type="EMBL" id="JAULSX010000014">
    <property type="protein sequence ID" value="KAK3484682.1"/>
    <property type="molecule type" value="Genomic_DNA"/>
</dbReference>
<dbReference type="PANTHER" id="PTHR20916:SF18">
    <property type="entry name" value="IPT_TIG DOMAIN-CONTAINING PROTEIN"/>
    <property type="match status" value="1"/>
</dbReference>
<accession>A0AAJ0HXR7</accession>
<evidence type="ECO:0000256" key="1">
    <source>
        <dbReference type="SAM" id="MobiDB-lite"/>
    </source>
</evidence>
<dbReference type="RefSeq" id="XP_062687776.1">
    <property type="nucleotide sequence ID" value="XM_062841485.1"/>
</dbReference>
<reference evidence="2 3" key="1">
    <citation type="journal article" date="2023" name="Mol. Phylogenet. Evol.">
        <title>Genome-scale phylogeny and comparative genomics of the fungal order Sordariales.</title>
        <authorList>
            <person name="Hensen N."/>
            <person name="Bonometti L."/>
            <person name="Westerberg I."/>
            <person name="Brannstrom I.O."/>
            <person name="Guillou S."/>
            <person name="Cros-Aarteil S."/>
            <person name="Calhoun S."/>
            <person name="Haridas S."/>
            <person name="Kuo A."/>
            <person name="Mondo S."/>
            <person name="Pangilinan J."/>
            <person name="Riley R."/>
            <person name="LaButti K."/>
            <person name="Andreopoulos B."/>
            <person name="Lipzen A."/>
            <person name="Chen C."/>
            <person name="Yan M."/>
            <person name="Daum C."/>
            <person name="Ng V."/>
            <person name="Clum A."/>
            <person name="Steindorff A."/>
            <person name="Ohm R.A."/>
            <person name="Martin F."/>
            <person name="Silar P."/>
            <person name="Natvig D.O."/>
            <person name="Lalanne C."/>
            <person name="Gautier V."/>
            <person name="Ament-Velasquez S.L."/>
            <person name="Kruys A."/>
            <person name="Hutchinson M.I."/>
            <person name="Powell A.J."/>
            <person name="Barry K."/>
            <person name="Miller A.N."/>
            <person name="Grigoriev I.V."/>
            <person name="Debuchy R."/>
            <person name="Gladieux P."/>
            <person name="Hiltunen Thoren M."/>
            <person name="Johannesson H."/>
        </authorList>
    </citation>
    <scope>NUCLEOTIDE SEQUENCE [LARGE SCALE GENOMIC DNA]</scope>
    <source>
        <strain evidence="2 3">FGSC 10403</strain>
    </source>
</reference>
<gene>
    <name evidence="2" type="ORF">B0T23DRAFT_57446</name>
</gene>
<comment type="caution">
    <text evidence="2">The sequence shown here is derived from an EMBL/GenBank/DDBJ whole genome shotgun (WGS) entry which is preliminary data.</text>
</comment>
<evidence type="ECO:0000313" key="2">
    <source>
        <dbReference type="EMBL" id="KAK3484682.1"/>
    </source>
</evidence>
<dbReference type="Proteomes" id="UP001285908">
    <property type="component" value="Unassembled WGS sequence"/>
</dbReference>
<feature type="compositionally biased region" description="Low complexity" evidence="1">
    <location>
        <begin position="384"/>
        <end position="432"/>
    </location>
</feature>
<proteinExistence type="predicted"/>
<evidence type="ECO:0008006" key="4">
    <source>
        <dbReference type="Google" id="ProtNLM"/>
    </source>
</evidence>
<dbReference type="AlphaFoldDB" id="A0AAJ0HXR7"/>
<evidence type="ECO:0000313" key="3">
    <source>
        <dbReference type="Proteomes" id="UP001285908"/>
    </source>
</evidence>